<dbReference type="GeneID" id="9061829"/>
<reference evidence="1 2" key="1">
    <citation type="submission" date="2008-07" db="EMBL/GenBank/DDBJ databases">
        <authorList>
            <person name="El-Sayed N."/>
            <person name="Caler E."/>
            <person name="Inman J."/>
            <person name="Amedeo P."/>
            <person name="Hass B."/>
            <person name="Wortman J."/>
        </authorList>
    </citation>
    <scope>NUCLEOTIDE SEQUENCE [LARGE SCALE GENOMIC DNA]</scope>
    <source>
        <strain evidence="2">ATCC 50983 / TXsc</strain>
    </source>
</reference>
<dbReference type="InParanoid" id="C5KK32"/>
<dbReference type="RefSeq" id="XP_002783148.1">
    <property type="nucleotide sequence ID" value="XM_002783102.1"/>
</dbReference>
<keyword evidence="2" id="KW-1185">Reference proteome</keyword>
<organism evidence="2">
    <name type="scientific">Perkinsus marinus (strain ATCC 50983 / TXsc)</name>
    <dbReference type="NCBI Taxonomy" id="423536"/>
    <lineage>
        <taxon>Eukaryota</taxon>
        <taxon>Sar</taxon>
        <taxon>Alveolata</taxon>
        <taxon>Perkinsozoa</taxon>
        <taxon>Perkinsea</taxon>
        <taxon>Perkinsida</taxon>
        <taxon>Perkinsidae</taxon>
        <taxon>Perkinsus</taxon>
    </lineage>
</organism>
<evidence type="ECO:0000313" key="2">
    <source>
        <dbReference type="Proteomes" id="UP000007800"/>
    </source>
</evidence>
<protein>
    <submittedName>
        <fullName evidence="1">Uncharacterized protein</fullName>
    </submittedName>
</protein>
<sequence length="56" mass="6418">MRSWREWRCRHGGVVTELAIALATAIRQRLCSMRETIAGGTMRPRMLSKRSGTRSQ</sequence>
<dbReference type="EMBL" id="GG673688">
    <property type="protein sequence ID" value="EER14944.1"/>
    <property type="molecule type" value="Genomic_DNA"/>
</dbReference>
<evidence type="ECO:0000313" key="1">
    <source>
        <dbReference type="EMBL" id="EER14944.1"/>
    </source>
</evidence>
<dbReference type="Proteomes" id="UP000007800">
    <property type="component" value="Unassembled WGS sequence"/>
</dbReference>
<dbReference type="AlphaFoldDB" id="C5KK32"/>
<accession>C5KK32</accession>
<gene>
    <name evidence="1" type="ORF">Pmar_PMAR023268</name>
</gene>
<proteinExistence type="predicted"/>
<name>C5KK32_PERM5</name>